<evidence type="ECO:0000256" key="3">
    <source>
        <dbReference type="ARBA" id="ARBA00022575"/>
    </source>
</evidence>
<evidence type="ECO:0000256" key="6">
    <source>
        <dbReference type="ARBA" id="ARBA00022741"/>
    </source>
</evidence>
<comment type="catalytic activity">
    <reaction evidence="10">
        <text>3 propionate 3-nitronate + 3 O2 + H2O = 3 3-oxopropanoate + 2 nitrate + nitrite + H2O2 + 3 H(+)</text>
        <dbReference type="Rhea" id="RHEA:57332"/>
        <dbReference type="ChEBI" id="CHEBI:15377"/>
        <dbReference type="ChEBI" id="CHEBI:15378"/>
        <dbReference type="ChEBI" id="CHEBI:15379"/>
        <dbReference type="ChEBI" id="CHEBI:16240"/>
        <dbReference type="ChEBI" id="CHEBI:16301"/>
        <dbReference type="ChEBI" id="CHEBI:17632"/>
        <dbReference type="ChEBI" id="CHEBI:33190"/>
        <dbReference type="ChEBI" id="CHEBI:136067"/>
    </reaction>
</comment>
<evidence type="ECO:0000256" key="4">
    <source>
        <dbReference type="ARBA" id="ARBA00022630"/>
    </source>
</evidence>
<dbReference type="Proteomes" id="UP000463224">
    <property type="component" value="Unassembled WGS sequence"/>
</dbReference>
<evidence type="ECO:0000313" key="12">
    <source>
        <dbReference type="EMBL" id="MVA96121.1"/>
    </source>
</evidence>
<dbReference type="SUPFAM" id="SSF51412">
    <property type="entry name" value="Inosine monophosphate dehydrogenase (IMPDH)"/>
    <property type="match status" value="1"/>
</dbReference>
<accession>A0A844QDP3</accession>
<dbReference type="RefSeq" id="WP_156711069.1">
    <property type="nucleotide sequence ID" value="NZ_WPHG01000001.1"/>
</dbReference>
<keyword evidence="4" id="KW-0285">Flavoprotein</keyword>
<comment type="caution">
    <text evidence="12">The sequence shown here is derived from an EMBL/GenBank/DDBJ whole genome shotgun (WGS) entry which is preliminary data.</text>
</comment>
<evidence type="ECO:0000256" key="8">
    <source>
        <dbReference type="ARBA" id="ARBA00023033"/>
    </source>
</evidence>
<sequence>MWPNNGIVELFDIEVPILQAPMAGSSGAELAIAVSAAGGLGALPCAMLGPEQIRTELGVIRQRTNRPVNLNFFCHSPPSPDRAREAGWRARLAAYYAEFGIDPDAVPPGAGRNPFDEAGCAVVEEFRPEVVSFHFGLPDPALIERVKKSGARIIASATTVAEARWLEKRGCDAIIAQGAEAGGHRGIFLSDDVAAQPGTMALVPQVVDAVAVPVIAAGGIADPRGVAAAFMLGAAAVQIGTAYLQCPEALTAPGHRAALAAARDDQTVLTNVFTGRPARGLLNRIVREVGPLSAEAPAFPLAAAAVGPLRARAEKTGSRDFSPLWAGQAAALGRAMPAGDLTRDLADRAGELLARGARAS</sequence>
<dbReference type="Pfam" id="PF03060">
    <property type="entry name" value="NMO"/>
    <property type="match status" value="1"/>
</dbReference>
<evidence type="ECO:0000256" key="1">
    <source>
        <dbReference type="ARBA" id="ARBA00001917"/>
    </source>
</evidence>
<dbReference type="GO" id="GO:0018580">
    <property type="term" value="F:nitronate monooxygenase activity"/>
    <property type="evidence" value="ECO:0007669"/>
    <property type="project" value="InterPro"/>
</dbReference>
<keyword evidence="8" id="KW-0503">Monooxygenase</keyword>
<evidence type="ECO:0000256" key="7">
    <source>
        <dbReference type="ARBA" id="ARBA00023002"/>
    </source>
</evidence>
<keyword evidence="12" id="KW-0223">Dioxygenase</keyword>
<dbReference type="InterPro" id="IPR004136">
    <property type="entry name" value="NMO"/>
</dbReference>
<evidence type="ECO:0000256" key="11">
    <source>
        <dbReference type="ARBA" id="ARBA00067136"/>
    </source>
</evidence>
<keyword evidence="6" id="KW-0547">Nucleotide-binding</keyword>
<evidence type="ECO:0000256" key="5">
    <source>
        <dbReference type="ARBA" id="ARBA00022643"/>
    </source>
</evidence>
<dbReference type="EMBL" id="WPHG01000001">
    <property type="protein sequence ID" value="MVA96121.1"/>
    <property type="molecule type" value="Genomic_DNA"/>
</dbReference>
<keyword evidence="13" id="KW-1185">Reference proteome</keyword>
<comment type="similarity">
    <text evidence="2">Belongs to the nitronate monooxygenase family. NMO class I subfamily.</text>
</comment>
<dbReference type="GO" id="GO:0051213">
    <property type="term" value="F:dioxygenase activity"/>
    <property type="evidence" value="ECO:0007669"/>
    <property type="project" value="UniProtKB-KW"/>
</dbReference>
<comment type="cofactor">
    <cofactor evidence="1">
        <name>FMN</name>
        <dbReference type="ChEBI" id="CHEBI:58210"/>
    </cofactor>
</comment>
<dbReference type="AlphaFoldDB" id="A0A844QDP3"/>
<dbReference type="FunFam" id="3.20.20.70:FF:000154">
    <property type="entry name" value="Probable nitronate monooxygenase"/>
    <property type="match status" value="1"/>
</dbReference>
<organism evidence="12 13">
    <name type="scientific">Nitratireductor arenosus</name>
    <dbReference type="NCBI Taxonomy" id="2682096"/>
    <lineage>
        <taxon>Bacteria</taxon>
        <taxon>Pseudomonadati</taxon>
        <taxon>Pseudomonadota</taxon>
        <taxon>Alphaproteobacteria</taxon>
        <taxon>Hyphomicrobiales</taxon>
        <taxon>Phyllobacteriaceae</taxon>
        <taxon>Nitratireductor</taxon>
    </lineage>
</organism>
<evidence type="ECO:0000313" key="13">
    <source>
        <dbReference type="Proteomes" id="UP000463224"/>
    </source>
</evidence>
<proteinExistence type="inferred from homology"/>
<dbReference type="CDD" id="cd04730">
    <property type="entry name" value="NPD_like"/>
    <property type="match status" value="1"/>
</dbReference>
<dbReference type="PANTHER" id="PTHR42747:SF3">
    <property type="entry name" value="NITRONATE MONOOXYGENASE-RELATED"/>
    <property type="match status" value="1"/>
</dbReference>
<dbReference type="InterPro" id="IPR013785">
    <property type="entry name" value="Aldolase_TIM"/>
</dbReference>
<name>A0A844QDP3_9HYPH</name>
<evidence type="ECO:0000256" key="10">
    <source>
        <dbReference type="ARBA" id="ARBA00049401"/>
    </source>
</evidence>
<evidence type="ECO:0000256" key="2">
    <source>
        <dbReference type="ARBA" id="ARBA00009881"/>
    </source>
</evidence>
<evidence type="ECO:0000256" key="9">
    <source>
        <dbReference type="ARBA" id="ARBA00031155"/>
    </source>
</evidence>
<dbReference type="GO" id="GO:0009636">
    <property type="term" value="P:response to toxic substance"/>
    <property type="evidence" value="ECO:0007669"/>
    <property type="project" value="UniProtKB-KW"/>
</dbReference>
<keyword evidence="7" id="KW-0560">Oxidoreductase</keyword>
<dbReference type="GO" id="GO:0000166">
    <property type="term" value="F:nucleotide binding"/>
    <property type="evidence" value="ECO:0007669"/>
    <property type="project" value="UniProtKB-KW"/>
</dbReference>
<reference evidence="12 13" key="1">
    <citation type="submission" date="2019-12" db="EMBL/GenBank/DDBJ databases">
        <title>Nitratireductor arenosus sp. nov., Isolated from sea sand, Jeju island, South Korea.</title>
        <authorList>
            <person name="Kim W."/>
        </authorList>
    </citation>
    <scope>NUCLEOTIDE SEQUENCE [LARGE SCALE GENOMIC DNA]</scope>
    <source>
        <strain evidence="12 13">CAU 1489</strain>
    </source>
</reference>
<dbReference type="PANTHER" id="PTHR42747">
    <property type="entry name" value="NITRONATE MONOOXYGENASE-RELATED"/>
    <property type="match status" value="1"/>
</dbReference>
<keyword evidence="3" id="KW-0216">Detoxification</keyword>
<gene>
    <name evidence="12" type="ORF">GN330_02510</name>
</gene>
<dbReference type="Gene3D" id="3.20.20.70">
    <property type="entry name" value="Aldolase class I"/>
    <property type="match status" value="1"/>
</dbReference>
<keyword evidence="5" id="KW-0288">FMN</keyword>
<protein>
    <recommendedName>
        <fullName evidence="11">Nitronate monooxygenase</fullName>
    </recommendedName>
    <alternativeName>
        <fullName evidence="9">Propionate 3-nitronate monooxygenase</fullName>
    </alternativeName>
</protein>